<keyword evidence="11" id="KW-1185">Reference proteome</keyword>
<dbReference type="Proteomes" id="UP001415857">
    <property type="component" value="Unassembled WGS sequence"/>
</dbReference>
<evidence type="ECO:0000259" key="9">
    <source>
        <dbReference type="PROSITE" id="PS51032"/>
    </source>
</evidence>
<dbReference type="Gene3D" id="3.30.730.10">
    <property type="entry name" value="AP2/ERF domain"/>
    <property type="match status" value="1"/>
</dbReference>
<keyword evidence="6" id="KW-0539">Nucleus</keyword>
<dbReference type="GO" id="GO:0003700">
    <property type="term" value="F:DNA-binding transcription factor activity"/>
    <property type="evidence" value="ECO:0007669"/>
    <property type="project" value="InterPro"/>
</dbReference>
<dbReference type="PANTHER" id="PTHR31839:SF39">
    <property type="entry name" value="CBF3 PROTEIN"/>
    <property type="match status" value="1"/>
</dbReference>
<dbReference type="CDD" id="cd00018">
    <property type="entry name" value="AP2"/>
    <property type="match status" value="1"/>
</dbReference>
<protein>
    <recommendedName>
        <fullName evidence="9">AP2/ERF domain-containing protein</fullName>
    </recommendedName>
</protein>
<dbReference type="Pfam" id="PF00847">
    <property type="entry name" value="AP2"/>
    <property type="match status" value="1"/>
</dbReference>
<feature type="domain" description="AP2/ERF" evidence="9">
    <location>
        <begin position="48"/>
        <end position="104"/>
    </location>
</feature>
<keyword evidence="3" id="KW-0238">DNA-binding</keyword>
<feature type="region of interest" description="Disordered" evidence="8">
    <location>
        <begin position="1"/>
        <end position="45"/>
    </location>
</feature>
<evidence type="ECO:0000256" key="1">
    <source>
        <dbReference type="ARBA" id="ARBA00004123"/>
    </source>
</evidence>
<keyword evidence="4" id="KW-0010">Activator</keyword>
<keyword evidence="2" id="KW-0805">Transcription regulation</keyword>
<gene>
    <name evidence="10" type="ORF">L1049_008131</name>
</gene>
<dbReference type="SMART" id="SM00380">
    <property type="entry name" value="AP2"/>
    <property type="match status" value="1"/>
</dbReference>
<keyword evidence="5" id="KW-0804">Transcription</keyword>
<comment type="similarity">
    <text evidence="7">Belongs to the AP2/ERF transcription factor family. ERF subfamily.</text>
</comment>
<dbReference type="InterPro" id="IPR045277">
    <property type="entry name" value="DRE1A-I"/>
</dbReference>
<dbReference type="PROSITE" id="PS51032">
    <property type="entry name" value="AP2_ERF"/>
    <property type="match status" value="1"/>
</dbReference>
<dbReference type="InterPro" id="IPR001471">
    <property type="entry name" value="AP2/ERF_dom"/>
</dbReference>
<dbReference type="GO" id="GO:0005634">
    <property type="term" value="C:nucleus"/>
    <property type="evidence" value="ECO:0007669"/>
    <property type="project" value="UniProtKB-SubCell"/>
</dbReference>
<dbReference type="GO" id="GO:0003677">
    <property type="term" value="F:DNA binding"/>
    <property type="evidence" value="ECO:0007669"/>
    <property type="project" value="UniProtKB-KW"/>
</dbReference>
<evidence type="ECO:0000256" key="5">
    <source>
        <dbReference type="ARBA" id="ARBA00023163"/>
    </source>
</evidence>
<dbReference type="InterPro" id="IPR016177">
    <property type="entry name" value="DNA-bd_dom_sf"/>
</dbReference>
<sequence>MSSSSLSSHLRAPNAPPGRSFSSLVRPPIDKQKRKAGRKKFQETRHPIYKGVRQRKGKWVCELRQPHNKPRIWLGTFSGPEMAARAYDVAALALRGDSASLNFPEAAHLLPRPRSSSTCDIQRAANEAAKAYAHVESNNDSCTSTSRAESTEKVPEGCRKLFLDEEALFNMPGLLDSMAEGLILTPPAMKEGFSWDGMNDAVDFTLWST</sequence>
<evidence type="ECO:0000256" key="6">
    <source>
        <dbReference type="ARBA" id="ARBA00023242"/>
    </source>
</evidence>
<organism evidence="10 11">
    <name type="scientific">Liquidambar formosana</name>
    <name type="common">Formosan gum</name>
    <dbReference type="NCBI Taxonomy" id="63359"/>
    <lineage>
        <taxon>Eukaryota</taxon>
        <taxon>Viridiplantae</taxon>
        <taxon>Streptophyta</taxon>
        <taxon>Embryophyta</taxon>
        <taxon>Tracheophyta</taxon>
        <taxon>Spermatophyta</taxon>
        <taxon>Magnoliopsida</taxon>
        <taxon>eudicotyledons</taxon>
        <taxon>Gunneridae</taxon>
        <taxon>Pentapetalae</taxon>
        <taxon>Saxifragales</taxon>
        <taxon>Altingiaceae</taxon>
        <taxon>Liquidambar</taxon>
    </lineage>
</organism>
<evidence type="ECO:0000256" key="8">
    <source>
        <dbReference type="SAM" id="MobiDB-lite"/>
    </source>
</evidence>
<evidence type="ECO:0000313" key="11">
    <source>
        <dbReference type="Proteomes" id="UP001415857"/>
    </source>
</evidence>
<dbReference type="InterPro" id="IPR036955">
    <property type="entry name" value="AP2/ERF_dom_sf"/>
</dbReference>
<dbReference type="EMBL" id="JBBPBK010000002">
    <property type="protein sequence ID" value="KAK9289969.1"/>
    <property type="molecule type" value="Genomic_DNA"/>
</dbReference>
<dbReference type="FunFam" id="3.30.730.10:FF:000001">
    <property type="entry name" value="Ethylene-responsive transcription factor 2"/>
    <property type="match status" value="1"/>
</dbReference>
<evidence type="ECO:0000256" key="4">
    <source>
        <dbReference type="ARBA" id="ARBA00023159"/>
    </source>
</evidence>
<evidence type="ECO:0000313" key="10">
    <source>
        <dbReference type="EMBL" id="KAK9289969.1"/>
    </source>
</evidence>
<proteinExistence type="inferred from homology"/>
<comment type="caution">
    <text evidence="10">The sequence shown here is derived from an EMBL/GenBank/DDBJ whole genome shotgun (WGS) entry which is preliminary data.</text>
</comment>
<dbReference type="SUPFAM" id="SSF54171">
    <property type="entry name" value="DNA-binding domain"/>
    <property type="match status" value="1"/>
</dbReference>
<reference evidence="10 11" key="1">
    <citation type="journal article" date="2024" name="Plant J.">
        <title>Genome sequences and population genomics reveal climatic adaptation and genomic divergence between two closely related sweetgum species.</title>
        <authorList>
            <person name="Xu W.Q."/>
            <person name="Ren C.Q."/>
            <person name="Zhang X.Y."/>
            <person name="Comes H.P."/>
            <person name="Liu X.H."/>
            <person name="Li Y.G."/>
            <person name="Kettle C.J."/>
            <person name="Jalonen R."/>
            <person name="Gaisberger H."/>
            <person name="Ma Y.Z."/>
            <person name="Qiu Y.X."/>
        </authorList>
    </citation>
    <scope>NUCLEOTIDE SEQUENCE [LARGE SCALE GENOMIC DNA]</scope>
    <source>
        <strain evidence="10">Hangzhou</strain>
    </source>
</reference>
<name>A0AAP0SAB5_LIQFO</name>
<evidence type="ECO:0000256" key="7">
    <source>
        <dbReference type="ARBA" id="ARBA00024343"/>
    </source>
</evidence>
<dbReference type="PANTHER" id="PTHR31839">
    <property type="entry name" value="DEHYDRATION-RESPONSIVE ELEMENT-BINDING PROTEIN 1D"/>
    <property type="match status" value="1"/>
</dbReference>
<comment type="subcellular location">
    <subcellularLocation>
        <location evidence="1">Nucleus</location>
    </subcellularLocation>
</comment>
<dbReference type="AlphaFoldDB" id="A0AAP0SAB5"/>
<dbReference type="PRINTS" id="PR00367">
    <property type="entry name" value="ETHRSPELEMNT"/>
</dbReference>
<accession>A0AAP0SAB5</accession>
<evidence type="ECO:0000256" key="2">
    <source>
        <dbReference type="ARBA" id="ARBA00023015"/>
    </source>
</evidence>
<evidence type="ECO:0000256" key="3">
    <source>
        <dbReference type="ARBA" id="ARBA00023125"/>
    </source>
</evidence>